<gene>
    <name evidence="2" type="ORF">LMG9964_06550</name>
</gene>
<sequence length="87" mass="9853">MIAKANVGVHAQWSRRSGCVRLSFASQWLRNPLPDTVVIGKNVNTVCYRTKPTGRWRHGFPVRPNGDDAQEKENLPGTRKDRAQQLL</sequence>
<dbReference type="EMBL" id="CADILN010000020">
    <property type="protein sequence ID" value="CAB4052859.1"/>
    <property type="molecule type" value="Genomic_DNA"/>
</dbReference>
<organism evidence="2 3">
    <name type="scientific">Paraburkholderia phenoliruptrix</name>
    <dbReference type="NCBI Taxonomy" id="252970"/>
    <lineage>
        <taxon>Bacteria</taxon>
        <taxon>Pseudomonadati</taxon>
        <taxon>Pseudomonadota</taxon>
        <taxon>Betaproteobacteria</taxon>
        <taxon>Burkholderiales</taxon>
        <taxon>Burkholderiaceae</taxon>
        <taxon>Paraburkholderia</taxon>
    </lineage>
</organism>
<feature type="compositionally biased region" description="Basic and acidic residues" evidence="1">
    <location>
        <begin position="65"/>
        <end position="87"/>
    </location>
</feature>
<accession>A0A6J5KF10</accession>
<evidence type="ECO:0000313" key="2">
    <source>
        <dbReference type="EMBL" id="CAB4052859.1"/>
    </source>
</evidence>
<name>A0A6J5KF10_9BURK</name>
<evidence type="ECO:0000313" key="3">
    <source>
        <dbReference type="Proteomes" id="UP000494102"/>
    </source>
</evidence>
<dbReference type="AlphaFoldDB" id="A0A6J5KF10"/>
<evidence type="ECO:0000256" key="1">
    <source>
        <dbReference type="SAM" id="MobiDB-lite"/>
    </source>
</evidence>
<feature type="region of interest" description="Disordered" evidence="1">
    <location>
        <begin position="57"/>
        <end position="87"/>
    </location>
</feature>
<proteinExistence type="predicted"/>
<reference evidence="2 3" key="1">
    <citation type="submission" date="2020-04" db="EMBL/GenBank/DDBJ databases">
        <authorList>
            <person name="De Canck E."/>
        </authorList>
    </citation>
    <scope>NUCLEOTIDE SEQUENCE [LARGE SCALE GENOMIC DNA]</scope>
    <source>
        <strain evidence="2 3">LMG 9964</strain>
    </source>
</reference>
<protein>
    <submittedName>
        <fullName evidence="2">Uncharacterized protein</fullName>
    </submittedName>
</protein>
<dbReference type="Proteomes" id="UP000494102">
    <property type="component" value="Unassembled WGS sequence"/>
</dbReference>